<evidence type="ECO:0000256" key="3">
    <source>
        <dbReference type="SAM" id="MobiDB-lite"/>
    </source>
</evidence>
<accession>A0ABD3NA02</accession>
<dbReference type="PANTHER" id="PTHR21694:SF18">
    <property type="entry name" value="COILED-COIL DOMAIN-CONTAINING PROTEIN 63"/>
    <property type="match status" value="1"/>
</dbReference>
<protein>
    <recommendedName>
        <fullName evidence="4">ODAD1 central coiled coil region domain-containing protein</fullName>
    </recommendedName>
</protein>
<dbReference type="InterPro" id="IPR051876">
    <property type="entry name" value="ODA-DC/CCD"/>
</dbReference>
<comment type="caution">
    <text evidence="5">The sequence shown here is derived from an EMBL/GenBank/DDBJ whole genome shotgun (WGS) entry which is preliminary data.</text>
</comment>
<dbReference type="Proteomes" id="UP001530400">
    <property type="component" value="Unassembled WGS sequence"/>
</dbReference>
<feature type="region of interest" description="Disordered" evidence="3">
    <location>
        <begin position="101"/>
        <end position="154"/>
    </location>
</feature>
<evidence type="ECO:0000313" key="5">
    <source>
        <dbReference type="EMBL" id="KAL3771111.1"/>
    </source>
</evidence>
<reference evidence="5 6" key="1">
    <citation type="submission" date="2024-10" db="EMBL/GenBank/DDBJ databases">
        <title>Updated reference genomes for cyclostephanoid diatoms.</title>
        <authorList>
            <person name="Roberts W.R."/>
            <person name="Alverson A.J."/>
        </authorList>
    </citation>
    <scope>NUCLEOTIDE SEQUENCE [LARGE SCALE GENOMIC DNA]</scope>
    <source>
        <strain evidence="5 6">AJA010-31</strain>
    </source>
</reference>
<dbReference type="PANTHER" id="PTHR21694">
    <property type="entry name" value="COILED-COIL DOMAIN-CONTAINING PROTEIN 63"/>
    <property type="match status" value="1"/>
</dbReference>
<feature type="coiled-coil region" evidence="2">
    <location>
        <begin position="39"/>
        <end position="66"/>
    </location>
</feature>
<evidence type="ECO:0000313" key="6">
    <source>
        <dbReference type="Proteomes" id="UP001530400"/>
    </source>
</evidence>
<organism evidence="5 6">
    <name type="scientific">Cyclotella atomus</name>
    <dbReference type="NCBI Taxonomy" id="382360"/>
    <lineage>
        <taxon>Eukaryota</taxon>
        <taxon>Sar</taxon>
        <taxon>Stramenopiles</taxon>
        <taxon>Ochrophyta</taxon>
        <taxon>Bacillariophyta</taxon>
        <taxon>Coscinodiscophyceae</taxon>
        <taxon>Thalassiosirophycidae</taxon>
        <taxon>Stephanodiscales</taxon>
        <taxon>Stephanodiscaceae</taxon>
        <taxon>Cyclotella</taxon>
    </lineage>
</organism>
<sequence length="168" mass="18901">MLDEAFSEVKALIGIQDADELVQKLNQMDELIFSRFNFTPEIEAEIDALEYKIAEAQRELEMLRNCDLTPNYLIASDGITETNVIEYLAAIERKAMKIVEGMKDGEDSEQDSQGSTHRASRTSVVTEAREERPSTACVSLPTTEDTEDDGDRPLTIQELQNHVTSERS</sequence>
<evidence type="ECO:0000256" key="2">
    <source>
        <dbReference type="SAM" id="Coils"/>
    </source>
</evidence>
<keyword evidence="1 2" id="KW-0175">Coiled coil</keyword>
<dbReference type="InterPro" id="IPR049258">
    <property type="entry name" value="ODAD1_CC"/>
</dbReference>
<evidence type="ECO:0000259" key="4">
    <source>
        <dbReference type="Pfam" id="PF21773"/>
    </source>
</evidence>
<feature type="domain" description="ODAD1 central coiled coil region" evidence="4">
    <location>
        <begin position="2"/>
        <end position="64"/>
    </location>
</feature>
<gene>
    <name evidence="5" type="ORF">ACHAWO_005127</name>
</gene>
<evidence type="ECO:0000256" key="1">
    <source>
        <dbReference type="ARBA" id="ARBA00023054"/>
    </source>
</evidence>
<dbReference type="Pfam" id="PF21773">
    <property type="entry name" value="ODAD1_CC"/>
    <property type="match status" value="1"/>
</dbReference>
<dbReference type="EMBL" id="JALLPJ020001294">
    <property type="protein sequence ID" value="KAL3771111.1"/>
    <property type="molecule type" value="Genomic_DNA"/>
</dbReference>
<proteinExistence type="predicted"/>
<dbReference type="AlphaFoldDB" id="A0ABD3NA02"/>
<keyword evidence="6" id="KW-1185">Reference proteome</keyword>
<feature type="compositionally biased region" description="Polar residues" evidence="3">
    <location>
        <begin position="111"/>
        <end position="125"/>
    </location>
</feature>
<name>A0ABD3NA02_9STRA</name>